<evidence type="ECO:0000256" key="1">
    <source>
        <dbReference type="ARBA" id="ARBA00012452"/>
    </source>
</evidence>
<dbReference type="InterPro" id="IPR040079">
    <property type="entry name" value="Glutathione_S-Trfase"/>
</dbReference>
<dbReference type="GO" id="GO:0004364">
    <property type="term" value="F:glutathione transferase activity"/>
    <property type="evidence" value="ECO:0007669"/>
    <property type="project" value="UniProtKB-EC"/>
</dbReference>
<dbReference type="SFLD" id="SFLDS00019">
    <property type="entry name" value="Glutathione_Transferase_(cytos"/>
    <property type="match status" value="1"/>
</dbReference>
<dbReference type="FunFam" id="3.40.30.10:FF:000189">
    <property type="entry name" value="Glutathione S-Transferase"/>
    <property type="match status" value="1"/>
</dbReference>
<dbReference type="Gene3D" id="1.20.1050.10">
    <property type="match status" value="1"/>
</dbReference>
<sequence>MPDYKLTYFDIRGFGEPIRQLFHLANTPFEDIRLPFQDQLPGKQTPQWLEIKKALPFGRLPVLTVDGLDIPQSAAISRYLAKKFGFAGKTPEEEAWVDAIVDQSKDFAEQFRALIYATKLEFPEAEIQKIREETFIPGRDLWFSILARRLTSNPSGFLVGNGLTWADLSVADNLYTLEGWGLLGKEHGELIEYRKRIYALPELREHIEKRPECSV</sequence>
<dbReference type="Pfam" id="PF02798">
    <property type="entry name" value="GST_N"/>
    <property type="match status" value="1"/>
</dbReference>
<evidence type="ECO:0000259" key="7">
    <source>
        <dbReference type="PROSITE" id="PS50405"/>
    </source>
</evidence>
<dbReference type="SFLD" id="SFLDG01205">
    <property type="entry name" value="AMPS.1"/>
    <property type="match status" value="1"/>
</dbReference>
<dbReference type="SUPFAM" id="SSF47616">
    <property type="entry name" value="GST C-terminal domain-like"/>
    <property type="match status" value="1"/>
</dbReference>
<dbReference type="EC" id="2.5.1.18" evidence="1"/>
<name>A0A8R1DYD8_CAEJA</name>
<feature type="domain" description="GST N-terminal" evidence="6">
    <location>
        <begin position="2"/>
        <end position="88"/>
    </location>
</feature>
<dbReference type="SUPFAM" id="SSF52833">
    <property type="entry name" value="Thioredoxin-like"/>
    <property type="match status" value="1"/>
</dbReference>
<evidence type="ECO:0000313" key="8">
    <source>
        <dbReference type="EnsemblMetazoa" id="CJA14046.1"/>
    </source>
</evidence>
<dbReference type="Gene3D" id="3.40.30.10">
    <property type="entry name" value="Glutaredoxin"/>
    <property type="match status" value="1"/>
</dbReference>
<keyword evidence="2" id="KW-0808">Transferase</keyword>
<dbReference type="CDD" id="cd03039">
    <property type="entry name" value="GST_N_Sigma_like"/>
    <property type="match status" value="1"/>
</dbReference>
<dbReference type="InterPro" id="IPR004046">
    <property type="entry name" value="GST_C"/>
</dbReference>
<accession>A0A8R1DYD8</accession>
<dbReference type="AlphaFoldDB" id="A0A8R1DYD8"/>
<dbReference type="InterPro" id="IPR036249">
    <property type="entry name" value="Thioredoxin-like_sf"/>
</dbReference>
<dbReference type="PROSITE" id="PS50404">
    <property type="entry name" value="GST_NTER"/>
    <property type="match status" value="1"/>
</dbReference>
<evidence type="ECO:0000256" key="2">
    <source>
        <dbReference type="ARBA" id="ARBA00022679"/>
    </source>
</evidence>
<dbReference type="Pfam" id="PF14497">
    <property type="entry name" value="GST_C_3"/>
    <property type="match status" value="1"/>
</dbReference>
<proteinExistence type="inferred from homology"/>
<dbReference type="FunFam" id="1.20.1050.10:FF:000031">
    <property type="entry name" value="Glutathione S-Transferase"/>
    <property type="match status" value="1"/>
</dbReference>
<organism evidence="8 9">
    <name type="scientific">Caenorhabditis japonica</name>
    <dbReference type="NCBI Taxonomy" id="281687"/>
    <lineage>
        <taxon>Eukaryota</taxon>
        <taxon>Metazoa</taxon>
        <taxon>Ecdysozoa</taxon>
        <taxon>Nematoda</taxon>
        <taxon>Chromadorea</taxon>
        <taxon>Rhabditida</taxon>
        <taxon>Rhabditina</taxon>
        <taxon>Rhabditomorpha</taxon>
        <taxon>Rhabditoidea</taxon>
        <taxon>Rhabditidae</taxon>
        <taxon>Peloderinae</taxon>
        <taxon>Caenorhabditis</taxon>
    </lineage>
</organism>
<evidence type="ECO:0000256" key="5">
    <source>
        <dbReference type="ARBA" id="ARBA00078118"/>
    </source>
</evidence>
<dbReference type="PANTHER" id="PTHR11571">
    <property type="entry name" value="GLUTATHIONE S-TRANSFERASE"/>
    <property type="match status" value="1"/>
</dbReference>
<reference evidence="9" key="1">
    <citation type="submission" date="2010-08" db="EMBL/GenBank/DDBJ databases">
        <authorList>
            <consortium name="Caenorhabditis japonica Sequencing Consortium"/>
            <person name="Wilson R.K."/>
        </authorList>
    </citation>
    <scope>NUCLEOTIDE SEQUENCE [LARGE SCALE GENOMIC DNA]</scope>
    <source>
        <strain evidence="9">DF5081</strain>
    </source>
</reference>
<protein>
    <recommendedName>
        <fullName evidence="1">glutathione transferase</fullName>
        <ecNumber evidence="1">2.5.1.18</ecNumber>
    </recommendedName>
    <alternativeName>
        <fullName evidence="5">GST class-sigma</fullName>
    </alternativeName>
</protein>
<dbReference type="GO" id="GO:0005737">
    <property type="term" value="C:cytoplasm"/>
    <property type="evidence" value="ECO:0007669"/>
    <property type="project" value="UniProtKB-ARBA"/>
</dbReference>
<dbReference type="Proteomes" id="UP000005237">
    <property type="component" value="Unassembled WGS sequence"/>
</dbReference>
<dbReference type="EnsemblMetazoa" id="CJA14046.1">
    <property type="protein sequence ID" value="CJA14046.1"/>
    <property type="gene ID" value="WBGene00133250"/>
</dbReference>
<dbReference type="SFLD" id="SFLDG00363">
    <property type="entry name" value="AMPS_(cytGST):_Alpha-__Mu-__Pi"/>
    <property type="match status" value="1"/>
</dbReference>
<dbReference type="InterPro" id="IPR036282">
    <property type="entry name" value="Glutathione-S-Trfase_C_sf"/>
</dbReference>
<feature type="domain" description="GST C-terminal" evidence="7">
    <location>
        <begin position="90"/>
        <end position="215"/>
    </location>
</feature>
<keyword evidence="9" id="KW-1185">Reference proteome</keyword>
<evidence type="ECO:0000256" key="4">
    <source>
        <dbReference type="ARBA" id="ARBA00047960"/>
    </source>
</evidence>
<comment type="catalytic activity">
    <reaction evidence="4">
        <text>RX + glutathione = an S-substituted glutathione + a halide anion + H(+)</text>
        <dbReference type="Rhea" id="RHEA:16437"/>
        <dbReference type="ChEBI" id="CHEBI:15378"/>
        <dbReference type="ChEBI" id="CHEBI:16042"/>
        <dbReference type="ChEBI" id="CHEBI:17792"/>
        <dbReference type="ChEBI" id="CHEBI:57925"/>
        <dbReference type="ChEBI" id="CHEBI:90779"/>
        <dbReference type="EC" id="2.5.1.18"/>
    </reaction>
</comment>
<dbReference type="PROSITE" id="PS50405">
    <property type="entry name" value="GST_CTER"/>
    <property type="match status" value="1"/>
</dbReference>
<dbReference type="GO" id="GO:0006749">
    <property type="term" value="P:glutathione metabolic process"/>
    <property type="evidence" value="ECO:0007669"/>
    <property type="project" value="TreeGrafter"/>
</dbReference>
<dbReference type="CDD" id="cd03192">
    <property type="entry name" value="GST_C_Sigma_like"/>
    <property type="match status" value="1"/>
</dbReference>
<reference evidence="8" key="2">
    <citation type="submission" date="2022-06" db="UniProtKB">
        <authorList>
            <consortium name="EnsemblMetazoa"/>
        </authorList>
    </citation>
    <scope>IDENTIFICATION</scope>
    <source>
        <strain evidence="8">DF5081</strain>
    </source>
</reference>
<comment type="similarity">
    <text evidence="3">Belongs to the GST superfamily. Sigma family.</text>
</comment>
<evidence type="ECO:0000313" key="9">
    <source>
        <dbReference type="Proteomes" id="UP000005237"/>
    </source>
</evidence>
<dbReference type="InterPro" id="IPR050213">
    <property type="entry name" value="GST_superfamily"/>
</dbReference>
<evidence type="ECO:0000259" key="6">
    <source>
        <dbReference type="PROSITE" id="PS50404"/>
    </source>
</evidence>
<dbReference type="InterPro" id="IPR010987">
    <property type="entry name" value="Glutathione-S-Trfase_C-like"/>
</dbReference>
<dbReference type="PANTHER" id="PTHR11571:SF256">
    <property type="entry name" value="GST C-TERMINAL DOMAIN-CONTAINING PROTEIN-RELATED"/>
    <property type="match status" value="1"/>
</dbReference>
<dbReference type="InterPro" id="IPR004045">
    <property type="entry name" value="Glutathione_S-Trfase_N"/>
</dbReference>
<dbReference type="OMA" id="GIVEIMS"/>
<evidence type="ECO:0000256" key="3">
    <source>
        <dbReference type="ARBA" id="ARBA00038317"/>
    </source>
</evidence>